<dbReference type="EMBL" id="JARBJD010000089">
    <property type="protein sequence ID" value="KAK2953581.1"/>
    <property type="molecule type" value="Genomic_DNA"/>
</dbReference>
<dbReference type="Proteomes" id="UP001281761">
    <property type="component" value="Unassembled WGS sequence"/>
</dbReference>
<evidence type="ECO:0000313" key="1">
    <source>
        <dbReference type="EMBL" id="KAK2953581.1"/>
    </source>
</evidence>
<name>A0ABQ9XNG3_9EUKA</name>
<proteinExistence type="predicted"/>
<keyword evidence="2" id="KW-1185">Reference proteome</keyword>
<sequence>MVFITLARISLFPHLRIAVLSLRTFYPIIRRDPPALTHLPSPIFPSPSPHEQYSGLSFLTALTMKLRIVFSKFQTNLPTDPSHLPKYIELTEDDQLIVTRSLDDCSSLFLLPLFLLRASPPIEFDSEIVRELILFVKDALTTILTNMSDIDTLIASLPSGSSPTTPSVSADDTPMTFSLNRLRSAYATFVGKGWLFFVRMTFRIAEPRKSSFHTIILDDPSFPDLIFNSLNLNHKEIRLNIFIAITNIVVHNPRMKDQFMKANVVGRMFETVDLASLPLSESNTHILITRFIYLMFEPIGENEKAQLEHYPHIRASVFEPAKQFIIFIFHNSDRLLLNEKDKTELVYYLWYIHNHIKNMELRSDEHDADFVSELVKWEVRTMVEMENEEPFQKVFRSMLNRTQEWNRDKRERQKRREVLLREEGWDDAFELRVVGIEADTDQNIQNDAKNFRIEQTYNADRR</sequence>
<evidence type="ECO:0000313" key="2">
    <source>
        <dbReference type="Proteomes" id="UP001281761"/>
    </source>
</evidence>
<comment type="caution">
    <text evidence="1">The sequence shown here is derived from an EMBL/GenBank/DDBJ whole genome shotgun (WGS) entry which is preliminary data.</text>
</comment>
<reference evidence="1 2" key="1">
    <citation type="journal article" date="2022" name="bioRxiv">
        <title>Genomics of Preaxostyla Flagellates Illuminates Evolutionary Transitions and the Path Towards Mitochondrial Loss.</title>
        <authorList>
            <person name="Novak L.V.F."/>
            <person name="Treitli S.C."/>
            <person name="Pyrih J."/>
            <person name="Halakuc P."/>
            <person name="Pipaliya S.V."/>
            <person name="Vacek V."/>
            <person name="Brzon O."/>
            <person name="Soukal P."/>
            <person name="Eme L."/>
            <person name="Dacks J.B."/>
            <person name="Karnkowska A."/>
            <person name="Elias M."/>
            <person name="Hampl V."/>
        </authorList>
    </citation>
    <scope>NUCLEOTIDE SEQUENCE [LARGE SCALE GENOMIC DNA]</scope>
    <source>
        <strain evidence="1">NAU3</strain>
        <tissue evidence="1">Gut</tissue>
    </source>
</reference>
<organism evidence="1 2">
    <name type="scientific">Blattamonas nauphoetae</name>
    <dbReference type="NCBI Taxonomy" id="2049346"/>
    <lineage>
        <taxon>Eukaryota</taxon>
        <taxon>Metamonada</taxon>
        <taxon>Preaxostyla</taxon>
        <taxon>Oxymonadida</taxon>
        <taxon>Blattamonas</taxon>
    </lineage>
</organism>
<protein>
    <submittedName>
        <fullName evidence="1">Uncharacterized protein</fullName>
    </submittedName>
</protein>
<gene>
    <name evidence="1" type="ORF">BLNAU_11445</name>
</gene>
<accession>A0ABQ9XNG3</accession>